<protein>
    <submittedName>
        <fullName evidence="1">Uncharacterized protein</fullName>
    </submittedName>
</protein>
<gene>
    <name evidence="1" type="ORF">LCGC14_2269980</name>
</gene>
<sequence length="94" mass="10505">IWKGAQHYFTAFVECWKPGGDLLNLPAEVAVGEHDAFGNTGSSAGVLVHGHIVKRKFNQGRIGRMSGQNVFPFEKVVSRFYICGQFFLFGDQRE</sequence>
<dbReference type="AlphaFoldDB" id="A0A0F9CX81"/>
<accession>A0A0F9CX81</accession>
<comment type="caution">
    <text evidence="1">The sequence shown here is derived from an EMBL/GenBank/DDBJ whole genome shotgun (WGS) entry which is preliminary data.</text>
</comment>
<dbReference type="EMBL" id="LAZR01031358">
    <property type="protein sequence ID" value="KKL53983.1"/>
    <property type="molecule type" value="Genomic_DNA"/>
</dbReference>
<reference evidence="1" key="1">
    <citation type="journal article" date="2015" name="Nature">
        <title>Complex archaea that bridge the gap between prokaryotes and eukaryotes.</title>
        <authorList>
            <person name="Spang A."/>
            <person name="Saw J.H."/>
            <person name="Jorgensen S.L."/>
            <person name="Zaremba-Niedzwiedzka K."/>
            <person name="Martijn J."/>
            <person name="Lind A.E."/>
            <person name="van Eijk R."/>
            <person name="Schleper C."/>
            <person name="Guy L."/>
            <person name="Ettema T.J."/>
        </authorList>
    </citation>
    <scope>NUCLEOTIDE SEQUENCE</scope>
</reference>
<evidence type="ECO:0000313" key="1">
    <source>
        <dbReference type="EMBL" id="KKL53983.1"/>
    </source>
</evidence>
<feature type="non-terminal residue" evidence="1">
    <location>
        <position position="1"/>
    </location>
</feature>
<name>A0A0F9CX81_9ZZZZ</name>
<organism evidence="1">
    <name type="scientific">marine sediment metagenome</name>
    <dbReference type="NCBI Taxonomy" id="412755"/>
    <lineage>
        <taxon>unclassified sequences</taxon>
        <taxon>metagenomes</taxon>
        <taxon>ecological metagenomes</taxon>
    </lineage>
</organism>
<proteinExistence type="predicted"/>